<dbReference type="Gene3D" id="2.60.120.620">
    <property type="entry name" value="q2cbj1_9rhob like domain"/>
    <property type="match status" value="1"/>
</dbReference>
<name>A3I2K8_9BACT</name>
<organism evidence="2 3">
    <name type="scientific">Algoriphagus machipongonensis</name>
    <dbReference type="NCBI Taxonomy" id="388413"/>
    <lineage>
        <taxon>Bacteria</taxon>
        <taxon>Pseudomonadati</taxon>
        <taxon>Bacteroidota</taxon>
        <taxon>Cytophagia</taxon>
        <taxon>Cytophagales</taxon>
        <taxon>Cyclobacteriaceae</taxon>
        <taxon>Algoriphagus</taxon>
    </lineage>
</organism>
<evidence type="ECO:0000256" key="1">
    <source>
        <dbReference type="ARBA" id="ARBA00001954"/>
    </source>
</evidence>
<reference evidence="2 3" key="1">
    <citation type="journal article" date="2011" name="J. Bacteriol.">
        <title>Complete genome sequence of Algoriphagus sp. PR1, bacterial prey of a colony-forming choanoflagellate.</title>
        <authorList>
            <person name="Alegado R.A."/>
            <person name="Ferriera S."/>
            <person name="Nusbaum C."/>
            <person name="Young S.K."/>
            <person name="Zeng Q."/>
            <person name="Imamovic A."/>
            <person name="Fairclough S.R."/>
            <person name="King N."/>
        </authorList>
    </citation>
    <scope>NUCLEOTIDE SEQUENCE [LARGE SCALE GENOMIC DNA]</scope>
    <source>
        <strain evidence="2 3">PR1</strain>
    </source>
</reference>
<dbReference type="Pfam" id="PF05721">
    <property type="entry name" value="PhyH"/>
    <property type="match status" value="1"/>
</dbReference>
<dbReference type="STRING" id="388413.ALPR1_16728"/>
<dbReference type="PANTHER" id="PTHR20883:SF48">
    <property type="entry name" value="ECTOINE DIOXYGENASE"/>
    <property type="match status" value="1"/>
</dbReference>
<gene>
    <name evidence="2" type="ORF">ALPR1_16728</name>
</gene>
<keyword evidence="3" id="KW-1185">Reference proteome</keyword>
<dbReference type="eggNOG" id="COG5285">
    <property type="taxonomic scope" value="Bacteria"/>
</dbReference>
<comment type="caution">
    <text evidence="2">The sequence shown here is derived from an EMBL/GenBank/DDBJ whole genome shotgun (WGS) entry which is preliminary data.</text>
</comment>
<protein>
    <submittedName>
        <fullName evidence="2">Phytanoyl-CoA dioxygenase</fullName>
    </submittedName>
</protein>
<proteinExistence type="predicted"/>
<dbReference type="EMBL" id="AAXU02000001">
    <property type="protein sequence ID" value="EAZ79312.2"/>
    <property type="molecule type" value="Genomic_DNA"/>
</dbReference>
<keyword evidence="2" id="KW-0560">Oxidoreductase</keyword>
<dbReference type="GO" id="GO:0005506">
    <property type="term" value="F:iron ion binding"/>
    <property type="evidence" value="ECO:0007669"/>
    <property type="project" value="UniProtKB-ARBA"/>
</dbReference>
<dbReference type="PANTHER" id="PTHR20883">
    <property type="entry name" value="PHYTANOYL-COA DIOXYGENASE DOMAIN CONTAINING 1"/>
    <property type="match status" value="1"/>
</dbReference>
<dbReference type="GO" id="GO:0016706">
    <property type="term" value="F:2-oxoglutarate-dependent dioxygenase activity"/>
    <property type="evidence" value="ECO:0007669"/>
    <property type="project" value="UniProtKB-ARBA"/>
</dbReference>
<evidence type="ECO:0000313" key="3">
    <source>
        <dbReference type="Proteomes" id="UP000003919"/>
    </source>
</evidence>
<dbReference type="SUPFAM" id="SSF51197">
    <property type="entry name" value="Clavaminate synthase-like"/>
    <property type="match status" value="1"/>
</dbReference>
<keyword evidence="2" id="KW-0223">Dioxygenase</keyword>
<dbReference type="HOGENOM" id="CLU_047725_3_2_10"/>
<dbReference type="Proteomes" id="UP000003919">
    <property type="component" value="Unassembled WGS sequence"/>
</dbReference>
<accession>A3I2K8</accession>
<dbReference type="AlphaFoldDB" id="A3I2K8"/>
<sequence length="247" mass="28164">MYMLTKNEIDFLDTYGYLNLGQLLSDDQVNQVNNRIAELIESEGEKAGAELVESKYIRHPKEEGADRLADLVNKGEVFDMFYTHPRVLAGIEAVLGQQYKLSSLNYRAAKPGQGLQKLHVDWKNTVVNEMYQVCNSIWLLDDFTENNGATRIVPSSHKWSELPDEALINPLDKHPKEIKIIAPAGSVFIFNSHVWHGGTMNETSKIRRSIHSYFCSKEQPQQIDQKKYITEETLLRIGEKGRAILDV</sequence>
<dbReference type="InterPro" id="IPR008775">
    <property type="entry name" value="Phytyl_CoA_dOase-like"/>
</dbReference>
<evidence type="ECO:0000313" key="2">
    <source>
        <dbReference type="EMBL" id="EAZ79312.2"/>
    </source>
</evidence>
<comment type="cofactor">
    <cofactor evidence="1">
        <name>Fe(2+)</name>
        <dbReference type="ChEBI" id="CHEBI:29033"/>
    </cofactor>
</comment>